<evidence type="ECO:0000256" key="3">
    <source>
        <dbReference type="RuleBase" id="RU362130"/>
    </source>
</evidence>
<evidence type="ECO:0000259" key="4">
    <source>
        <dbReference type="SMART" id="SM00043"/>
    </source>
</evidence>
<keyword evidence="2 3" id="KW-0789">Thiol protease inhibitor</keyword>
<dbReference type="InterPro" id="IPR046350">
    <property type="entry name" value="Cystatin_sf"/>
</dbReference>
<dbReference type="Pfam" id="PF16845">
    <property type="entry name" value="SQAPI"/>
    <property type="match status" value="1"/>
</dbReference>
<feature type="chain" id="PRO_5044959671" description="Cysteine proteinase inhibitor" evidence="3">
    <location>
        <begin position="30"/>
        <end position="154"/>
    </location>
</feature>
<dbReference type="PROSITE" id="PS00287">
    <property type="entry name" value="CYSTATIN"/>
    <property type="match status" value="1"/>
</dbReference>
<evidence type="ECO:0000256" key="2">
    <source>
        <dbReference type="ARBA" id="ARBA00022704"/>
    </source>
</evidence>
<dbReference type="InterPro" id="IPR027214">
    <property type="entry name" value="Cystatin"/>
</dbReference>
<evidence type="ECO:0000256" key="1">
    <source>
        <dbReference type="ARBA" id="ARBA00022690"/>
    </source>
</evidence>
<dbReference type="CDD" id="cd00042">
    <property type="entry name" value="CY"/>
    <property type="match status" value="1"/>
</dbReference>
<comment type="similarity">
    <text evidence="3">Belongs to the cystatin family. Phytocystatin subfamily.</text>
</comment>
<dbReference type="InterPro" id="IPR018073">
    <property type="entry name" value="Prot_inh_cystat_CS"/>
</dbReference>
<keyword evidence="1 3" id="KW-0646">Protease inhibitor</keyword>
<feature type="domain" description="Cystatin" evidence="4">
    <location>
        <begin position="33"/>
        <end position="124"/>
    </location>
</feature>
<dbReference type="Proteomes" id="UP001497444">
    <property type="component" value="Chromosome 19"/>
</dbReference>
<reference evidence="5" key="1">
    <citation type="submission" date="2024-02" db="EMBL/GenBank/DDBJ databases">
        <authorList>
            <consortium name="ELIXIR-Norway"/>
            <consortium name="Elixir Norway"/>
        </authorList>
    </citation>
    <scope>NUCLEOTIDE SEQUENCE</scope>
</reference>
<dbReference type="SMART" id="SM00043">
    <property type="entry name" value="CY"/>
    <property type="match status" value="1"/>
</dbReference>
<accession>A0ABP0WNL6</accession>
<proteinExistence type="inferred from homology"/>
<gene>
    <name evidence="5" type="ORF">CSSPJE1EN1_LOCUS12909</name>
</gene>
<keyword evidence="6" id="KW-1185">Reference proteome</keyword>
<sequence>MMKKAILMLSIIMSLVLLLLLLQSSSSLAAERTMVGAPKNIPNSNSVEIRELANFAVSQYNSGKNVVHKLSFSKVVSAREQVVAGTMYYLRIVVLESGTPKLYDCKIWVKPWENFKQLESFVPVVSPQCTLTDNPDTTAIAADCASKEEQKIQG</sequence>
<evidence type="ECO:0000313" key="6">
    <source>
        <dbReference type="Proteomes" id="UP001497444"/>
    </source>
</evidence>
<dbReference type="PANTHER" id="PTHR11413:SF103">
    <property type="entry name" value="CYSTEINE PROTEINASE INHIBITOR 12"/>
    <property type="match status" value="1"/>
</dbReference>
<dbReference type="EMBL" id="OZ020114">
    <property type="protein sequence ID" value="CAK9267431.1"/>
    <property type="molecule type" value="Genomic_DNA"/>
</dbReference>
<dbReference type="InterPro" id="IPR000010">
    <property type="entry name" value="Cystatin_dom"/>
</dbReference>
<feature type="signal peptide" evidence="3">
    <location>
        <begin position="1"/>
        <end position="29"/>
    </location>
</feature>
<organism evidence="5 6">
    <name type="scientific">Sphagnum jensenii</name>
    <dbReference type="NCBI Taxonomy" id="128206"/>
    <lineage>
        <taxon>Eukaryota</taxon>
        <taxon>Viridiplantae</taxon>
        <taxon>Streptophyta</taxon>
        <taxon>Embryophyta</taxon>
        <taxon>Bryophyta</taxon>
        <taxon>Sphagnophytina</taxon>
        <taxon>Sphagnopsida</taxon>
        <taxon>Sphagnales</taxon>
        <taxon>Sphagnaceae</taxon>
        <taxon>Sphagnum</taxon>
    </lineage>
</organism>
<dbReference type="PANTHER" id="PTHR11413">
    <property type="entry name" value="CYSTATIN FAMILY MEMBER"/>
    <property type="match status" value="1"/>
</dbReference>
<evidence type="ECO:0000313" key="5">
    <source>
        <dbReference type="EMBL" id="CAK9267431.1"/>
    </source>
</evidence>
<protein>
    <recommendedName>
        <fullName evidence="3">Cysteine proteinase inhibitor</fullName>
    </recommendedName>
</protein>
<keyword evidence="3" id="KW-0732">Signal</keyword>
<dbReference type="SUPFAM" id="SSF54403">
    <property type="entry name" value="Cystatin/monellin"/>
    <property type="match status" value="1"/>
</dbReference>
<dbReference type="Gene3D" id="3.10.450.10">
    <property type="match status" value="1"/>
</dbReference>
<name>A0ABP0WNL6_9BRYO</name>